<dbReference type="Proteomes" id="UP001432322">
    <property type="component" value="Unassembled WGS sequence"/>
</dbReference>
<keyword evidence="2" id="KW-1185">Reference proteome</keyword>
<organism evidence="1 2">
    <name type="scientific">Pristionchus fissidentatus</name>
    <dbReference type="NCBI Taxonomy" id="1538716"/>
    <lineage>
        <taxon>Eukaryota</taxon>
        <taxon>Metazoa</taxon>
        <taxon>Ecdysozoa</taxon>
        <taxon>Nematoda</taxon>
        <taxon>Chromadorea</taxon>
        <taxon>Rhabditida</taxon>
        <taxon>Rhabditina</taxon>
        <taxon>Diplogasteromorpha</taxon>
        <taxon>Diplogasteroidea</taxon>
        <taxon>Neodiplogasteridae</taxon>
        <taxon>Pristionchus</taxon>
    </lineage>
</organism>
<reference evidence="1" key="1">
    <citation type="submission" date="2023-10" db="EMBL/GenBank/DDBJ databases">
        <title>Genome assembly of Pristionchus species.</title>
        <authorList>
            <person name="Yoshida K."/>
            <person name="Sommer R.J."/>
        </authorList>
    </citation>
    <scope>NUCLEOTIDE SEQUENCE</scope>
    <source>
        <strain evidence="1">RS5133</strain>
    </source>
</reference>
<proteinExistence type="predicted"/>
<gene>
    <name evidence="1" type="ORF">PFISCL1PPCAC_939</name>
</gene>
<dbReference type="AlphaFoldDB" id="A0AAV5UTP3"/>
<accession>A0AAV5UTP3</accession>
<evidence type="ECO:0000313" key="2">
    <source>
        <dbReference type="Proteomes" id="UP001432322"/>
    </source>
</evidence>
<name>A0AAV5UTP3_9BILA</name>
<protein>
    <submittedName>
        <fullName evidence="1">Uncharacterized protein</fullName>
    </submittedName>
</protein>
<sequence length="213" mass="24761">MHYFEKNDPNNNEKGTRKADLSKYQPFDLLEPLAKVLEGCHFSILYSIMDNRVQDCMDAVEAYYHRFQFEELGLSMFNEKYCDLVVDKLVTSMKPKKIELQMVFNGRSKDFLLKVAEVAVDICIEELCRLEDDWAEVILGVLNKKCCILNIKNKYGVEKAKVELIIQELVKLNKKIELRVGVEENDLLEVCEQIGQFNVDISKGWLSMNHIEL</sequence>
<evidence type="ECO:0000313" key="1">
    <source>
        <dbReference type="EMBL" id="GMT09642.1"/>
    </source>
</evidence>
<dbReference type="EMBL" id="BTSY01000001">
    <property type="protein sequence ID" value="GMT09642.1"/>
    <property type="molecule type" value="Genomic_DNA"/>
</dbReference>
<comment type="caution">
    <text evidence="1">The sequence shown here is derived from an EMBL/GenBank/DDBJ whole genome shotgun (WGS) entry which is preliminary data.</text>
</comment>